<sequence>MKLRSLTPSHRGRTDLLGRQSNPFGSLQREIDSLFDDFRSGLPSFGSAGLTPSMDVSETDGEIELTAELPGLEEKDVDVTLVDNVLTIKGEKKAETEKTDKDFHLVERSYGAFSRSLELPSGIDPANVEATMSKGVLTVKIKKPAAAESRKIEVKPTS</sequence>
<evidence type="ECO:0000256" key="2">
    <source>
        <dbReference type="RuleBase" id="RU003616"/>
    </source>
</evidence>
<dbReference type="PANTHER" id="PTHR11527">
    <property type="entry name" value="HEAT-SHOCK PROTEIN 20 FAMILY MEMBER"/>
    <property type="match status" value="1"/>
</dbReference>
<evidence type="ECO:0000313" key="7">
    <source>
        <dbReference type="Proteomes" id="UP000593594"/>
    </source>
</evidence>
<dbReference type="InterPro" id="IPR031107">
    <property type="entry name" value="Small_HSP"/>
</dbReference>
<dbReference type="PROSITE" id="PS51203">
    <property type="entry name" value="CS"/>
    <property type="match status" value="1"/>
</dbReference>
<dbReference type="InterPro" id="IPR007052">
    <property type="entry name" value="CS_dom"/>
</dbReference>
<dbReference type="InterPro" id="IPR008978">
    <property type="entry name" value="HSP20-like_chaperone"/>
</dbReference>
<gene>
    <name evidence="6" type="ORF">HW532_08025</name>
</gene>
<feature type="domain" description="CS" evidence="5">
    <location>
        <begin position="49"/>
        <end position="158"/>
    </location>
</feature>
<feature type="region of interest" description="Disordered" evidence="3">
    <location>
        <begin position="1"/>
        <end position="24"/>
    </location>
</feature>
<proteinExistence type="inferred from homology"/>
<dbReference type="Proteomes" id="UP000593594">
    <property type="component" value="Chromosome"/>
</dbReference>
<keyword evidence="7" id="KW-1185">Reference proteome</keyword>
<comment type="similarity">
    <text evidence="1 2">Belongs to the small heat shock protein (HSP20) family.</text>
</comment>
<evidence type="ECO:0000259" key="4">
    <source>
        <dbReference type="PROSITE" id="PS01031"/>
    </source>
</evidence>
<dbReference type="RefSeq" id="WP_213163889.1">
    <property type="nucleotide sequence ID" value="NZ_CP058214.1"/>
</dbReference>
<dbReference type="Pfam" id="PF00011">
    <property type="entry name" value="HSP20"/>
    <property type="match status" value="1"/>
</dbReference>
<evidence type="ECO:0000259" key="5">
    <source>
        <dbReference type="PROSITE" id="PS51203"/>
    </source>
</evidence>
<dbReference type="Gene3D" id="2.60.40.790">
    <property type="match status" value="1"/>
</dbReference>
<dbReference type="KEGG" id="kmn:HW532_08025"/>
<dbReference type="SUPFAM" id="SSF49764">
    <property type="entry name" value="HSP20-like chaperones"/>
    <property type="match status" value="1"/>
</dbReference>
<evidence type="ECO:0000256" key="1">
    <source>
        <dbReference type="PROSITE-ProRule" id="PRU00285"/>
    </source>
</evidence>
<feature type="domain" description="SHSP" evidence="4">
    <location>
        <begin position="45"/>
        <end position="157"/>
    </location>
</feature>
<name>A0A7S8C3D7_9HYPH</name>
<accession>A0A7S8C3D7</accession>
<dbReference type="PROSITE" id="PS01031">
    <property type="entry name" value="SHSP"/>
    <property type="match status" value="1"/>
</dbReference>
<dbReference type="InterPro" id="IPR002068">
    <property type="entry name" value="A-crystallin/Hsp20_dom"/>
</dbReference>
<dbReference type="CDD" id="cd06464">
    <property type="entry name" value="ACD_sHsps-like"/>
    <property type="match status" value="1"/>
</dbReference>
<dbReference type="AlphaFoldDB" id="A0A7S8C3D7"/>
<protein>
    <submittedName>
        <fullName evidence="6">Hsp20/alpha crystallin family protein</fullName>
    </submittedName>
</protein>
<reference evidence="6 7" key="1">
    <citation type="submission" date="2020-06" db="EMBL/GenBank/DDBJ databases">
        <title>Genome sequence of 2 isolates from Red Sea Mangroves.</title>
        <authorList>
            <person name="Sefrji F."/>
            <person name="Michoud G."/>
            <person name="Merlino G."/>
            <person name="Daffonchio D."/>
        </authorList>
    </citation>
    <scope>NUCLEOTIDE SEQUENCE [LARGE SCALE GENOMIC DNA]</scope>
    <source>
        <strain evidence="6 7">R1DC25</strain>
    </source>
</reference>
<dbReference type="EMBL" id="CP058214">
    <property type="protein sequence ID" value="QPC42653.1"/>
    <property type="molecule type" value="Genomic_DNA"/>
</dbReference>
<evidence type="ECO:0000256" key="3">
    <source>
        <dbReference type="SAM" id="MobiDB-lite"/>
    </source>
</evidence>
<evidence type="ECO:0000313" key="6">
    <source>
        <dbReference type="EMBL" id="QPC42653.1"/>
    </source>
</evidence>
<organism evidence="6 7">
    <name type="scientific">Kaustia mangrovi</name>
    <dbReference type="NCBI Taxonomy" id="2593653"/>
    <lineage>
        <taxon>Bacteria</taxon>
        <taxon>Pseudomonadati</taxon>
        <taxon>Pseudomonadota</taxon>
        <taxon>Alphaproteobacteria</taxon>
        <taxon>Hyphomicrobiales</taxon>
        <taxon>Parvibaculaceae</taxon>
        <taxon>Kaustia</taxon>
    </lineage>
</organism>